<accession>A0ACB6RL38</accession>
<evidence type="ECO:0000313" key="1">
    <source>
        <dbReference type="EMBL" id="KAF2622518.1"/>
    </source>
</evidence>
<proteinExistence type="predicted"/>
<organism evidence="1 2">
    <name type="scientific">Macroventuria anomochaeta</name>
    <dbReference type="NCBI Taxonomy" id="301207"/>
    <lineage>
        <taxon>Eukaryota</taxon>
        <taxon>Fungi</taxon>
        <taxon>Dikarya</taxon>
        <taxon>Ascomycota</taxon>
        <taxon>Pezizomycotina</taxon>
        <taxon>Dothideomycetes</taxon>
        <taxon>Pleosporomycetidae</taxon>
        <taxon>Pleosporales</taxon>
        <taxon>Pleosporineae</taxon>
        <taxon>Didymellaceae</taxon>
        <taxon>Macroventuria</taxon>
    </lineage>
</organism>
<reference evidence="1" key="1">
    <citation type="journal article" date="2020" name="Stud. Mycol.">
        <title>101 Dothideomycetes genomes: a test case for predicting lifestyles and emergence of pathogens.</title>
        <authorList>
            <person name="Haridas S."/>
            <person name="Albert R."/>
            <person name="Binder M."/>
            <person name="Bloem J."/>
            <person name="Labutti K."/>
            <person name="Salamov A."/>
            <person name="Andreopoulos B."/>
            <person name="Baker S."/>
            <person name="Barry K."/>
            <person name="Bills G."/>
            <person name="Bluhm B."/>
            <person name="Cannon C."/>
            <person name="Castanera R."/>
            <person name="Culley D."/>
            <person name="Daum C."/>
            <person name="Ezra D."/>
            <person name="Gonzalez J."/>
            <person name="Henrissat B."/>
            <person name="Kuo A."/>
            <person name="Liang C."/>
            <person name="Lipzen A."/>
            <person name="Lutzoni F."/>
            <person name="Magnuson J."/>
            <person name="Mondo S."/>
            <person name="Nolan M."/>
            <person name="Ohm R."/>
            <person name="Pangilinan J."/>
            <person name="Park H.-J."/>
            <person name="Ramirez L."/>
            <person name="Alfaro M."/>
            <person name="Sun H."/>
            <person name="Tritt A."/>
            <person name="Yoshinaga Y."/>
            <person name="Zwiers L.-H."/>
            <person name="Turgeon B."/>
            <person name="Goodwin S."/>
            <person name="Spatafora J."/>
            <person name="Crous P."/>
            <person name="Grigoriev I."/>
        </authorList>
    </citation>
    <scope>NUCLEOTIDE SEQUENCE</scope>
    <source>
        <strain evidence="1">CBS 525.71</strain>
    </source>
</reference>
<dbReference type="Proteomes" id="UP000799754">
    <property type="component" value="Unassembled WGS sequence"/>
</dbReference>
<evidence type="ECO:0000313" key="2">
    <source>
        <dbReference type="Proteomes" id="UP000799754"/>
    </source>
</evidence>
<dbReference type="EMBL" id="MU006744">
    <property type="protein sequence ID" value="KAF2622518.1"/>
    <property type="molecule type" value="Genomic_DNA"/>
</dbReference>
<gene>
    <name evidence="1" type="ORF">BU25DRAFT_462839</name>
</gene>
<name>A0ACB6RL38_9PLEO</name>
<protein>
    <submittedName>
        <fullName evidence="1">Uncharacterized protein</fullName>
    </submittedName>
</protein>
<sequence>MGSTTNVADFALCGEGILGVYSYMNTPDVTKRLQESIMNVKIEFSNFKAITGEDVKNINGKPIDLPALRVEFMSAQLELFTEDGTKYIKDQVDSAMPKYKACLQDLRQAEKR</sequence>
<comment type="caution">
    <text evidence="1">The sequence shown here is derived from an EMBL/GenBank/DDBJ whole genome shotgun (WGS) entry which is preliminary data.</text>
</comment>
<keyword evidence="2" id="KW-1185">Reference proteome</keyword>